<dbReference type="RefSeq" id="WP_349164096.1">
    <property type="nucleotide sequence ID" value="NZ_JBBMFE010000003.1"/>
</dbReference>
<evidence type="ECO:0000259" key="1">
    <source>
        <dbReference type="Pfam" id="PF20613"/>
    </source>
</evidence>
<dbReference type="GO" id="GO:0016301">
    <property type="term" value="F:kinase activity"/>
    <property type="evidence" value="ECO:0007669"/>
    <property type="project" value="UniProtKB-KW"/>
</dbReference>
<sequence length="267" mass="31116">MIFINEPKISQLCYNMNLGSTEPKFAILEDGTQAITKLYNGPEGNLVLFNEYLCYRLAILLDIPMPRSGICILDSSSEILDENLADLHNYGKAFFSEYMPKVTKLLPSIIGKMRNKEDFVKILLFDHVIFNTDRNPGNLLVRFCKDDISLKVIDHTHVFINQTFWDANCLKRAMAENDLLNTKVLEYNAYLYQMFFQNFSITKEMLEKESLVFKSKINRDIIVELIGYIPDEWKPKQTDLDELVKYILYRVNNLDVIISTIIAYHNR</sequence>
<feature type="domain" description="HipA-like kinase" evidence="1">
    <location>
        <begin position="11"/>
        <end position="246"/>
    </location>
</feature>
<proteinExistence type="predicted"/>
<evidence type="ECO:0000313" key="3">
    <source>
        <dbReference type="Proteomes" id="UP001438008"/>
    </source>
</evidence>
<accession>A0ABV1FEX4</accession>
<dbReference type="Pfam" id="PF20613">
    <property type="entry name" value="HipA_2"/>
    <property type="match status" value="1"/>
</dbReference>
<organism evidence="2 3">
    <name type="scientific">Laedolimicola intestinihominis</name>
    <dbReference type="NCBI Taxonomy" id="3133166"/>
    <lineage>
        <taxon>Bacteria</taxon>
        <taxon>Bacillati</taxon>
        <taxon>Bacillota</taxon>
        <taxon>Clostridia</taxon>
        <taxon>Lachnospirales</taxon>
        <taxon>Lachnospiraceae</taxon>
        <taxon>Laedolimicola</taxon>
    </lineage>
</organism>
<protein>
    <submittedName>
        <fullName evidence="2">HipA family kinase</fullName>
    </submittedName>
</protein>
<dbReference type="Proteomes" id="UP001438008">
    <property type="component" value="Unassembled WGS sequence"/>
</dbReference>
<evidence type="ECO:0000313" key="2">
    <source>
        <dbReference type="EMBL" id="MEQ2471939.1"/>
    </source>
</evidence>
<keyword evidence="3" id="KW-1185">Reference proteome</keyword>
<name>A0ABV1FEX4_9FIRM</name>
<dbReference type="EMBL" id="JBBMFE010000003">
    <property type="protein sequence ID" value="MEQ2471939.1"/>
    <property type="molecule type" value="Genomic_DNA"/>
</dbReference>
<keyword evidence="2" id="KW-0418">Kinase</keyword>
<reference evidence="2 3" key="1">
    <citation type="submission" date="2024-03" db="EMBL/GenBank/DDBJ databases">
        <title>Human intestinal bacterial collection.</title>
        <authorList>
            <person name="Pauvert C."/>
            <person name="Hitch T.C.A."/>
            <person name="Clavel T."/>
        </authorList>
    </citation>
    <scope>NUCLEOTIDE SEQUENCE [LARGE SCALE GENOMIC DNA]</scope>
    <source>
        <strain evidence="2 3">CLA-AA-H132</strain>
    </source>
</reference>
<comment type="caution">
    <text evidence="2">The sequence shown here is derived from an EMBL/GenBank/DDBJ whole genome shotgun (WGS) entry which is preliminary data.</text>
</comment>
<dbReference type="InterPro" id="IPR046748">
    <property type="entry name" value="HipA_2"/>
</dbReference>
<keyword evidence="2" id="KW-0808">Transferase</keyword>
<gene>
    <name evidence="2" type="ORF">WMO29_05465</name>
</gene>